<proteinExistence type="predicted"/>
<organism evidence="1">
    <name type="scientific">Waddlia chondrophila 2032/99</name>
    <dbReference type="NCBI Taxonomy" id="765953"/>
    <lineage>
        <taxon>Bacteria</taxon>
        <taxon>Pseudomonadati</taxon>
        <taxon>Chlamydiota</taxon>
        <taxon>Chlamydiia</taxon>
        <taxon>Parachlamydiales</taxon>
        <taxon>Waddliaceae</taxon>
        <taxon>Waddlia</taxon>
    </lineage>
</organism>
<evidence type="ECO:0000313" key="1">
    <source>
        <dbReference type="EMBL" id="CCB91444.1"/>
    </source>
</evidence>
<dbReference type="EMBL" id="FR872653">
    <property type="protein sequence ID" value="CCB91444.1"/>
    <property type="molecule type" value="Genomic_DNA"/>
</dbReference>
<protein>
    <submittedName>
        <fullName evidence="1">Uncharacterized protein</fullName>
    </submittedName>
</protein>
<accession>F8LDG8</accession>
<gene>
    <name evidence="1" type="ORF">WCH_AD01860</name>
</gene>
<sequence length="54" mass="6214">MRIIFLKINLGNMIKNSLMIRAMLVKVLITGIVPIYDAGAEKIRVKGEYFEFQI</sequence>
<reference evidence="1" key="1">
    <citation type="submission" date="2011-05" db="EMBL/GenBank/DDBJ databases">
        <title>Unity in variety -- the pan-genome of the Chlamydiae.</title>
        <authorList>
            <person name="Collingro A."/>
            <person name="Tischler P."/>
            <person name="Weinmaier T."/>
            <person name="Penz T."/>
            <person name="Heinz E."/>
            <person name="Brunham R.C."/>
            <person name="Read T.D."/>
            <person name="Bavoil P.M."/>
            <person name="Sachse K."/>
            <person name="Kahane S."/>
            <person name="Friedman M.G."/>
            <person name="Rattei T."/>
            <person name="Myers G.S.A."/>
            <person name="Horn M."/>
        </authorList>
    </citation>
    <scope>NUCLEOTIDE SEQUENCE</scope>
    <source>
        <strain evidence="1">2032/99</strain>
    </source>
</reference>
<name>F8LDG8_9BACT</name>
<dbReference type="AlphaFoldDB" id="F8LDG8"/>